<proteinExistence type="predicted"/>
<dbReference type="InterPro" id="IPR051213">
    <property type="entry name" value="START_lipid_transfer"/>
</dbReference>
<dbReference type="EMBL" id="SACK01000005">
    <property type="protein sequence ID" value="RVU00412.1"/>
    <property type="molecule type" value="Genomic_DNA"/>
</dbReference>
<name>A0A437MRY4_9SPHI</name>
<protein>
    <submittedName>
        <fullName evidence="2">Lipid-binding protein</fullName>
    </submittedName>
</protein>
<dbReference type="InterPro" id="IPR028347">
    <property type="entry name" value="START_dom_prot"/>
</dbReference>
<evidence type="ECO:0000313" key="3">
    <source>
        <dbReference type="Proteomes" id="UP000282759"/>
    </source>
</evidence>
<dbReference type="Pfam" id="PF01852">
    <property type="entry name" value="START"/>
    <property type="match status" value="1"/>
</dbReference>
<dbReference type="OrthoDB" id="5734556at2"/>
<evidence type="ECO:0000259" key="1">
    <source>
        <dbReference type="PROSITE" id="PS50848"/>
    </source>
</evidence>
<dbReference type="PROSITE" id="PS50848">
    <property type="entry name" value="START"/>
    <property type="match status" value="1"/>
</dbReference>
<gene>
    <name evidence="2" type="ORF">EOD41_13110</name>
</gene>
<dbReference type="AlphaFoldDB" id="A0A437MRY4"/>
<comment type="caution">
    <text evidence="2">The sequence shown here is derived from an EMBL/GenBank/DDBJ whole genome shotgun (WGS) entry which is preliminary data.</text>
</comment>
<dbReference type="Proteomes" id="UP000282759">
    <property type="component" value="Unassembled WGS sequence"/>
</dbReference>
<organism evidence="2 3">
    <name type="scientific">Mucilaginibacter limnophilus</name>
    <dbReference type="NCBI Taxonomy" id="1932778"/>
    <lineage>
        <taxon>Bacteria</taxon>
        <taxon>Pseudomonadati</taxon>
        <taxon>Bacteroidota</taxon>
        <taxon>Sphingobacteriia</taxon>
        <taxon>Sphingobacteriales</taxon>
        <taxon>Sphingobacteriaceae</taxon>
        <taxon>Mucilaginibacter</taxon>
    </lineage>
</organism>
<dbReference type="SUPFAM" id="SSF55961">
    <property type="entry name" value="Bet v1-like"/>
    <property type="match status" value="1"/>
</dbReference>
<keyword evidence="3" id="KW-1185">Reference proteome</keyword>
<sequence>MAYTIIKAVIIITILSLITSHTFAQTDWKLKTEEDGIKVYLAPVSGSRVKAVKVECEYNAGPAALVAVLMDVKNCTEWVYHTKSCVLVKQVSPSELYYYSKISLPWPVENRDFVGHLTVSHDLKTHVITVDGPAVPGFVPEKKSIVRIANSKGRWTITPTGKNHIRVEYVLQVDPGGNLPAWLVNMFAAEGPIQSFKNLKLQVEKPQYQNAQLPSNLK</sequence>
<dbReference type="SMART" id="SM00234">
    <property type="entry name" value="START"/>
    <property type="match status" value="1"/>
</dbReference>
<dbReference type="Gene3D" id="3.30.530.20">
    <property type="match status" value="1"/>
</dbReference>
<dbReference type="RefSeq" id="WP_127705608.1">
    <property type="nucleotide sequence ID" value="NZ_SACK01000005.1"/>
</dbReference>
<dbReference type="InterPro" id="IPR023393">
    <property type="entry name" value="START-like_dom_sf"/>
</dbReference>
<feature type="domain" description="START" evidence="1">
    <location>
        <begin position="28"/>
        <end position="208"/>
    </location>
</feature>
<dbReference type="PIRSF" id="PIRSF039033">
    <property type="entry name" value="START_dom"/>
    <property type="match status" value="1"/>
</dbReference>
<dbReference type="PANTHER" id="PTHR19308">
    <property type="entry name" value="PHOSPHATIDYLCHOLINE TRANSFER PROTEIN"/>
    <property type="match status" value="1"/>
</dbReference>
<reference evidence="2 3" key="1">
    <citation type="submission" date="2019-01" db="EMBL/GenBank/DDBJ databases">
        <authorList>
            <person name="Chen W.-M."/>
        </authorList>
    </citation>
    <scope>NUCLEOTIDE SEQUENCE [LARGE SCALE GENOMIC DNA]</scope>
    <source>
        <strain evidence="2 3">YBJ-36</strain>
    </source>
</reference>
<dbReference type="GO" id="GO:0008289">
    <property type="term" value="F:lipid binding"/>
    <property type="evidence" value="ECO:0007669"/>
    <property type="project" value="InterPro"/>
</dbReference>
<evidence type="ECO:0000313" key="2">
    <source>
        <dbReference type="EMBL" id="RVU00412.1"/>
    </source>
</evidence>
<dbReference type="CDD" id="cd08876">
    <property type="entry name" value="START_1"/>
    <property type="match status" value="1"/>
</dbReference>
<dbReference type="GO" id="GO:0005737">
    <property type="term" value="C:cytoplasm"/>
    <property type="evidence" value="ECO:0007669"/>
    <property type="project" value="UniProtKB-ARBA"/>
</dbReference>
<accession>A0A437MRY4</accession>
<dbReference type="PANTHER" id="PTHR19308:SF14">
    <property type="entry name" value="START DOMAIN-CONTAINING PROTEIN"/>
    <property type="match status" value="1"/>
</dbReference>
<dbReference type="InterPro" id="IPR002913">
    <property type="entry name" value="START_lipid-bd_dom"/>
</dbReference>